<comment type="caution">
    <text evidence="8">The sequence shown here is derived from an EMBL/GenBank/DDBJ whole genome shotgun (WGS) entry which is preliminary data.</text>
</comment>
<dbReference type="AlphaFoldDB" id="A0A512BKF5"/>
<evidence type="ECO:0000256" key="1">
    <source>
        <dbReference type="ARBA" id="ARBA00004196"/>
    </source>
</evidence>
<dbReference type="PANTHER" id="PTHR30532:SF28">
    <property type="entry name" value="PETROBACTIN-BINDING PROTEIN YCLQ"/>
    <property type="match status" value="1"/>
</dbReference>
<gene>
    <name evidence="8" type="ORF">MAE02_01370</name>
</gene>
<keyword evidence="4" id="KW-0410">Iron transport</keyword>
<evidence type="ECO:0000259" key="7">
    <source>
        <dbReference type="PROSITE" id="PS50983"/>
    </source>
</evidence>
<dbReference type="EMBL" id="BJYU01000001">
    <property type="protein sequence ID" value="GEO12441.1"/>
    <property type="molecule type" value="Genomic_DNA"/>
</dbReference>
<dbReference type="PANTHER" id="PTHR30532">
    <property type="entry name" value="IRON III DICITRATE-BINDING PERIPLASMIC PROTEIN"/>
    <property type="match status" value="1"/>
</dbReference>
<sequence length="312" mass="32757">MTNSSTRRIRSFAAILAGALAFGSLTMGAAIAQDISVKHAQGETTVPASPKKVLVFDPASLDMLDALGVEVAGVPTGRLPGYLSKYSSDRYEKIGTLFEPDYEAVNAADPDLIIVGGRSRAKYRDLAKIAPTIDLSTAEGNFVGSVAQNLTLLGKIFDRQAQADALVAKLESSIANLRQDAAKVGKGLLVLTTGGKMSAYGPGSRFGALHSEFGITPAVENLATTNHGQAISAEFIAKANPDWLFVIDRDAAIGQQSAAAKGVLDNELVAQTTAWKNGHVIYLDPVNWYLVGGGITSLQASVDQVAKAIVKK</sequence>
<dbReference type="RefSeq" id="WP_114184347.1">
    <property type="nucleotide sequence ID" value="NZ_BJYU01000001.1"/>
</dbReference>
<protein>
    <submittedName>
        <fullName evidence="8">Iron ABC transporter substrate-binding protein</fullName>
    </submittedName>
</protein>
<dbReference type="InterPro" id="IPR033870">
    <property type="entry name" value="FatB"/>
</dbReference>
<comment type="subcellular location">
    <subcellularLocation>
        <location evidence="1">Cell envelope</location>
    </subcellularLocation>
</comment>
<evidence type="ECO:0000256" key="4">
    <source>
        <dbReference type="ARBA" id="ARBA00022496"/>
    </source>
</evidence>
<feature type="chain" id="PRO_5021926306" evidence="6">
    <location>
        <begin position="33"/>
        <end position="312"/>
    </location>
</feature>
<feature type="domain" description="Fe/B12 periplasmic-binding" evidence="7">
    <location>
        <begin position="52"/>
        <end position="312"/>
    </location>
</feature>
<dbReference type="OrthoDB" id="63946at2"/>
<dbReference type="InterPro" id="IPR051313">
    <property type="entry name" value="Bact_iron-sidero_bind"/>
</dbReference>
<keyword evidence="9" id="KW-1185">Reference proteome</keyword>
<keyword evidence="4" id="KW-0406">Ion transport</keyword>
<dbReference type="Pfam" id="PF01497">
    <property type="entry name" value="Peripla_BP_2"/>
    <property type="match status" value="1"/>
</dbReference>
<keyword evidence="4" id="KW-0408">Iron</keyword>
<comment type="similarity">
    <text evidence="2">Belongs to the bacterial solute-binding protein 8 family.</text>
</comment>
<evidence type="ECO:0000256" key="3">
    <source>
        <dbReference type="ARBA" id="ARBA00022448"/>
    </source>
</evidence>
<feature type="signal peptide" evidence="6">
    <location>
        <begin position="1"/>
        <end position="32"/>
    </location>
</feature>
<dbReference type="GO" id="GO:1901678">
    <property type="term" value="P:iron coordination entity transport"/>
    <property type="evidence" value="ECO:0007669"/>
    <property type="project" value="UniProtKB-ARBA"/>
</dbReference>
<dbReference type="SUPFAM" id="SSF53807">
    <property type="entry name" value="Helical backbone' metal receptor"/>
    <property type="match status" value="1"/>
</dbReference>
<evidence type="ECO:0000256" key="5">
    <source>
        <dbReference type="ARBA" id="ARBA00022729"/>
    </source>
</evidence>
<proteinExistence type="inferred from homology"/>
<evidence type="ECO:0000256" key="2">
    <source>
        <dbReference type="ARBA" id="ARBA00008814"/>
    </source>
</evidence>
<dbReference type="Proteomes" id="UP000321085">
    <property type="component" value="Unassembled WGS sequence"/>
</dbReference>
<name>A0A512BKF5_9HYPH</name>
<evidence type="ECO:0000313" key="9">
    <source>
        <dbReference type="Proteomes" id="UP000321085"/>
    </source>
</evidence>
<dbReference type="InterPro" id="IPR002491">
    <property type="entry name" value="ABC_transptr_periplasmic_BD"/>
</dbReference>
<keyword evidence="5 6" id="KW-0732">Signal</keyword>
<dbReference type="CDD" id="cd01140">
    <property type="entry name" value="FatB"/>
    <property type="match status" value="1"/>
</dbReference>
<keyword evidence="3" id="KW-0813">Transport</keyword>
<reference evidence="8 9" key="1">
    <citation type="submission" date="2019-07" db="EMBL/GenBank/DDBJ databases">
        <title>Whole genome shotgun sequence of Microvirga aerophila NBRC 106136.</title>
        <authorList>
            <person name="Hosoyama A."/>
            <person name="Uohara A."/>
            <person name="Ohji S."/>
            <person name="Ichikawa N."/>
        </authorList>
    </citation>
    <scope>NUCLEOTIDE SEQUENCE [LARGE SCALE GENOMIC DNA]</scope>
    <source>
        <strain evidence="8 9">NBRC 106136</strain>
    </source>
</reference>
<evidence type="ECO:0000256" key="6">
    <source>
        <dbReference type="SAM" id="SignalP"/>
    </source>
</evidence>
<dbReference type="GO" id="GO:0030288">
    <property type="term" value="C:outer membrane-bounded periplasmic space"/>
    <property type="evidence" value="ECO:0007669"/>
    <property type="project" value="TreeGrafter"/>
</dbReference>
<evidence type="ECO:0000313" key="8">
    <source>
        <dbReference type="EMBL" id="GEO12441.1"/>
    </source>
</evidence>
<dbReference type="Gene3D" id="3.40.50.1980">
    <property type="entry name" value="Nitrogenase molybdenum iron protein domain"/>
    <property type="match status" value="2"/>
</dbReference>
<accession>A0A512BKF5</accession>
<dbReference type="PROSITE" id="PS50983">
    <property type="entry name" value="FE_B12_PBP"/>
    <property type="match status" value="1"/>
</dbReference>
<organism evidence="8 9">
    <name type="scientific">Microvirga aerophila</name>
    <dbReference type="NCBI Taxonomy" id="670291"/>
    <lineage>
        <taxon>Bacteria</taxon>
        <taxon>Pseudomonadati</taxon>
        <taxon>Pseudomonadota</taxon>
        <taxon>Alphaproteobacteria</taxon>
        <taxon>Hyphomicrobiales</taxon>
        <taxon>Methylobacteriaceae</taxon>
        <taxon>Microvirga</taxon>
    </lineage>
</organism>